<comment type="similarity">
    <text evidence="1 6">Belongs to the sigma-70 factor family. ECF subfamily.</text>
</comment>
<reference evidence="9 10" key="1">
    <citation type="submission" date="2013-03" db="EMBL/GenBank/DDBJ databases">
        <title>Assembly of a new bacterial strain Brevibacillus borstelensis AK1.</title>
        <authorList>
            <person name="Rajan I."/>
            <person name="PoliReddy D."/>
            <person name="Sugumar T."/>
            <person name="Rathinam K."/>
            <person name="Alqarawi S."/>
            <person name="Khalil A.B."/>
            <person name="Sivakumar N."/>
        </authorList>
    </citation>
    <scope>NUCLEOTIDE SEQUENCE [LARGE SCALE GENOMIC DNA]</scope>
    <source>
        <strain evidence="9 10">AK1</strain>
    </source>
</reference>
<feature type="domain" description="RNA polymerase sigma factor 70 region 4 type 2" evidence="8">
    <location>
        <begin position="109"/>
        <end position="159"/>
    </location>
</feature>
<dbReference type="SUPFAM" id="SSF88659">
    <property type="entry name" value="Sigma3 and sigma4 domains of RNA polymerase sigma factors"/>
    <property type="match status" value="1"/>
</dbReference>
<keyword evidence="5 6" id="KW-0804">Transcription</keyword>
<gene>
    <name evidence="9" type="ORF">I532_16943</name>
</gene>
<keyword evidence="3 6" id="KW-0731">Sigma factor</keyword>
<dbReference type="InterPro" id="IPR000838">
    <property type="entry name" value="RNA_pol_sigma70_ECF_CS"/>
</dbReference>
<dbReference type="PATRIC" id="fig|1300222.3.peg.3551"/>
<dbReference type="NCBIfam" id="TIGR02937">
    <property type="entry name" value="sigma70-ECF"/>
    <property type="match status" value="1"/>
</dbReference>
<evidence type="ECO:0000256" key="6">
    <source>
        <dbReference type="RuleBase" id="RU000716"/>
    </source>
</evidence>
<dbReference type="Proteomes" id="UP000012081">
    <property type="component" value="Unassembled WGS sequence"/>
</dbReference>
<evidence type="ECO:0000259" key="7">
    <source>
        <dbReference type="Pfam" id="PF04542"/>
    </source>
</evidence>
<comment type="caution">
    <text evidence="9">The sequence shown here is derived from an EMBL/GenBank/DDBJ whole genome shotgun (WGS) entry which is preliminary data.</text>
</comment>
<keyword evidence="2 6" id="KW-0805">Transcription regulation</keyword>
<protein>
    <recommendedName>
        <fullName evidence="6">RNA polymerase sigma factor</fullName>
    </recommendedName>
</protein>
<dbReference type="InterPro" id="IPR007627">
    <property type="entry name" value="RNA_pol_sigma70_r2"/>
</dbReference>
<keyword evidence="10" id="KW-1185">Reference proteome</keyword>
<dbReference type="GO" id="GO:0006352">
    <property type="term" value="P:DNA-templated transcription initiation"/>
    <property type="evidence" value="ECO:0007669"/>
    <property type="project" value="InterPro"/>
</dbReference>
<evidence type="ECO:0000256" key="4">
    <source>
        <dbReference type="ARBA" id="ARBA00023125"/>
    </source>
</evidence>
<evidence type="ECO:0000256" key="2">
    <source>
        <dbReference type="ARBA" id="ARBA00023015"/>
    </source>
</evidence>
<dbReference type="GO" id="GO:0006950">
    <property type="term" value="P:response to stress"/>
    <property type="evidence" value="ECO:0007669"/>
    <property type="project" value="UniProtKB-ARBA"/>
</dbReference>
<dbReference type="GO" id="GO:0016987">
    <property type="term" value="F:sigma factor activity"/>
    <property type="evidence" value="ECO:0007669"/>
    <property type="project" value="UniProtKB-KW"/>
</dbReference>
<dbReference type="EMBL" id="APBN01000007">
    <property type="protein sequence ID" value="EMT51631.1"/>
    <property type="molecule type" value="Genomic_DNA"/>
</dbReference>
<name>M8DXB2_9BACL</name>
<accession>M8DXB2</accession>
<evidence type="ECO:0000313" key="9">
    <source>
        <dbReference type="EMBL" id="EMT51631.1"/>
    </source>
</evidence>
<dbReference type="PANTHER" id="PTHR43133">
    <property type="entry name" value="RNA POLYMERASE ECF-TYPE SIGMA FACTO"/>
    <property type="match status" value="1"/>
</dbReference>
<dbReference type="InterPro" id="IPR039425">
    <property type="entry name" value="RNA_pol_sigma-70-like"/>
</dbReference>
<dbReference type="AlphaFoldDB" id="M8DXB2"/>
<dbReference type="Pfam" id="PF08281">
    <property type="entry name" value="Sigma70_r4_2"/>
    <property type="match status" value="1"/>
</dbReference>
<evidence type="ECO:0000259" key="8">
    <source>
        <dbReference type="Pfam" id="PF08281"/>
    </source>
</evidence>
<dbReference type="PANTHER" id="PTHR43133:SF60">
    <property type="entry name" value="RNA POLYMERASE SIGMA FACTOR SIGV"/>
    <property type="match status" value="1"/>
</dbReference>
<dbReference type="Pfam" id="PF04542">
    <property type="entry name" value="Sigma70_r2"/>
    <property type="match status" value="1"/>
</dbReference>
<feature type="domain" description="RNA polymerase sigma-70 region 2" evidence="7">
    <location>
        <begin position="14"/>
        <end position="78"/>
    </location>
</feature>
<dbReference type="OrthoDB" id="2470848at2"/>
<dbReference type="InterPro" id="IPR013324">
    <property type="entry name" value="RNA_pol_sigma_r3/r4-like"/>
</dbReference>
<sequence length="180" mass="20845">MSGSCEQRIREICEAYYQEIYYFLYHFVGNRSDAEDITQEVFARVLQALPRYDGRVALKTWIFSIAKHVAIDQYRRKRFQQIFVDSWFHGLPAKTGLPEKEFAEKEQERELREAILALPAKYRLVIIIRSIKGCSIKETAEILGISEAKVKVDFHRAIKLIQKKLGPECHGGRVVNALGK</sequence>
<evidence type="ECO:0000256" key="1">
    <source>
        <dbReference type="ARBA" id="ARBA00010641"/>
    </source>
</evidence>
<evidence type="ECO:0000313" key="10">
    <source>
        <dbReference type="Proteomes" id="UP000012081"/>
    </source>
</evidence>
<dbReference type="SUPFAM" id="SSF88946">
    <property type="entry name" value="Sigma2 domain of RNA polymerase sigma factors"/>
    <property type="match status" value="1"/>
</dbReference>
<dbReference type="CDD" id="cd06171">
    <property type="entry name" value="Sigma70_r4"/>
    <property type="match status" value="1"/>
</dbReference>
<dbReference type="InterPro" id="IPR036388">
    <property type="entry name" value="WH-like_DNA-bd_sf"/>
</dbReference>
<dbReference type="InterPro" id="IPR014284">
    <property type="entry name" value="RNA_pol_sigma-70_dom"/>
</dbReference>
<dbReference type="InterPro" id="IPR013249">
    <property type="entry name" value="RNA_pol_sigma70_r4_t2"/>
</dbReference>
<dbReference type="RefSeq" id="WP_003389678.1">
    <property type="nucleotide sequence ID" value="NZ_APBN01000007.1"/>
</dbReference>
<dbReference type="STRING" id="1300222.I532_16943"/>
<evidence type="ECO:0000256" key="5">
    <source>
        <dbReference type="ARBA" id="ARBA00023163"/>
    </source>
</evidence>
<dbReference type="GO" id="GO:0003677">
    <property type="term" value="F:DNA binding"/>
    <property type="evidence" value="ECO:0007669"/>
    <property type="project" value="UniProtKB-KW"/>
</dbReference>
<dbReference type="PROSITE" id="PS01063">
    <property type="entry name" value="SIGMA70_ECF"/>
    <property type="match status" value="1"/>
</dbReference>
<keyword evidence="4 6" id="KW-0238">DNA-binding</keyword>
<evidence type="ECO:0000256" key="3">
    <source>
        <dbReference type="ARBA" id="ARBA00023082"/>
    </source>
</evidence>
<dbReference type="Gene3D" id="1.10.10.10">
    <property type="entry name" value="Winged helix-like DNA-binding domain superfamily/Winged helix DNA-binding domain"/>
    <property type="match status" value="1"/>
</dbReference>
<dbReference type="InterPro" id="IPR013325">
    <property type="entry name" value="RNA_pol_sigma_r2"/>
</dbReference>
<organism evidence="9 10">
    <name type="scientific">Brevibacillus borstelensis AK1</name>
    <dbReference type="NCBI Taxonomy" id="1300222"/>
    <lineage>
        <taxon>Bacteria</taxon>
        <taxon>Bacillati</taxon>
        <taxon>Bacillota</taxon>
        <taxon>Bacilli</taxon>
        <taxon>Bacillales</taxon>
        <taxon>Paenibacillaceae</taxon>
        <taxon>Brevibacillus</taxon>
    </lineage>
</organism>
<proteinExistence type="inferred from homology"/>
<dbReference type="Gene3D" id="1.10.1740.10">
    <property type="match status" value="1"/>
</dbReference>